<accession>C8V711</accession>
<dbReference type="EMBL" id="BN001302">
    <property type="protein sequence ID" value="CBF75396.1"/>
    <property type="molecule type" value="Genomic_DNA"/>
</dbReference>
<dbReference type="Gene3D" id="3.50.50.60">
    <property type="entry name" value="FAD/NAD(P)-binding domain"/>
    <property type="match status" value="2"/>
</dbReference>
<reference evidence="4" key="2">
    <citation type="journal article" date="2009" name="Fungal Genet. Biol.">
        <title>The 2008 update of the Aspergillus nidulans genome annotation: a community effort.</title>
        <authorList>
            <person name="Wortman J.R."/>
            <person name="Gilsenan J.M."/>
            <person name="Joardar V."/>
            <person name="Deegan J."/>
            <person name="Clutterbuck J."/>
            <person name="Andersen M.R."/>
            <person name="Archer D."/>
            <person name="Bencina M."/>
            <person name="Braus G."/>
            <person name="Coutinho P."/>
            <person name="von Dohren H."/>
            <person name="Doonan J."/>
            <person name="Driessen A.J."/>
            <person name="Durek P."/>
            <person name="Espeso E."/>
            <person name="Fekete E."/>
            <person name="Flipphi M."/>
            <person name="Estrada C.G."/>
            <person name="Geysens S."/>
            <person name="Goldman G."/>
            <person name="de Groot P.W."/>
            <person name="Hansen K."/>
            <person name="Harris S.D."/>
            <person name="Heinekamp T."/>
            <person name="Helmstaedt K."/>
            <person name="Henrissat B."/>
            <person name="Hofmann G."/>
            <person name="Homan T."/>
            <person name="Horio T."/>
            <person name="Horiuchi H."/>
            <person name="James S."/>
            <person name="Jones M."/>
            <person name="Karaffa L."/>
            <person name="Karanyi Z."/>
            <person name="Kato M."/>
            <person name="Keller N."/>
            <person name="Kelly D.E."/>
            <person name="Kiel J.A."/>
            <person name="Kim J.M."/>
            <person name="van der Klei I.J."/>
            <person name="Klis F.M."/>
            <person name="Kovalchuk A."/>
            <person name="Krasevec N."/>
            <person name="Kubicek C.P."/>
            <person name="Liu B."/>
            <person name="Maccabe A."/>
            <person name="Meyer V."/>
            <person name="Mirabito P."/>
            <person name="Miskei M."/>
            <person name="Mos M."/>
            <person name="Mullins J."/>
            <person name="Nelson D.R."/>
            <person name="Nielsen J."/>
            <person name="Oakley B.R."/>
            <person name="Osmani S.A."/>
            <person name="Pakula T."/>
            <person name="Paszewski A."/>
            <person name="Paulsen I."/>
            <person name="Pilsyk S."/>
            <person name="Pocsi I."/>
            <person name="Punt P.J."/>
            <person name="Ram A.F."/>
            <person name="Ren Q."/>
            <person name="Robellet X."/>
            <person name="Robson G."/>
            <person name="Seiboth B."/>
            <person name="van Solingen P."/>
            <person name="Specht T."/>
            <person name="Sun J."/>
            <person name="Taheri-Talesh N."/>
            <person name="Takeshita N."/>
            <person name="Ussery D."/>
            <person name="vanKuyk P.A."/>
            <person name="Visser H."/>
            <person name="van de Vondervoort P.J."/>
            <person name="de Vries R.P."/>
            <person name="Walton J."/>
            <person name="Xiang X."/>
            <person name="Xiong Y."/>
            <person name="Zeng A.P."/>
            <person name="Brandt B.W."/>
            <person name="Cornell M.J."/>
            <person name="van den Hondel C.A."/>
            <person name="Visser J."/>
            <person name="Oliver S.G."/>
            <person name="Turner G."/>
        </authorList>
    </citation>
    <scope>GENOME REANNOTATION</scope>
    <source>
        <strain evidence="4">FGSC A4 / ATCC 38163 / CBS 112.46 / NRRL 194 / M139</strain>
    </source>
</reference>
<name>Q5B6P8_EMENI</name>
<dbReference type="GeneID" id="2873205"/>
<dbReference type="InParanoid" id="Q5B6P8"/>
<dbReference type="VEuPathDB" id="FungiDB:AN3782"/>
<protein>
    <submittedName>
        <fullName evidence="3">67 kDa myosin-cross-reactive antigen family protein (AFU_orthologue AFUA_5G09970)</fullName>
    </submittedName>
</protein>
<evidence type="ECO:0000313" key="4">
    <source>
        <dbReference type="Proteomes" id="UP000000560"/>
    </source>
</evidence>
<keyword evidence="2" id="KW-0472">Membrane</keyword>
<dbReference type="SUPFAM" id="SSF51905">
    <property type="entry name" value="FAD/NAD(P)-binding domain"/>
    <property type="match status" value="1"/>
</dbReference>
<dbReference type="PANTHER" id="PTHR37417:SF2">
    <property type="entry name" value="67 KDA MYOSIN-CROSS-REACTIVE ANTIGEN FAMILY PROTEIN (AFU_ORTHOLOGUE AFUA_5G09970)"/>
    <property type="match status" value="1"/>
</dbReference>
<dbReference type="Gene3D" id="3.30.9.80">
    <property type="match status" value="1"/>
</dbReference>
<evidence type="ECO:0000256" key="1">
    <source>
        <dbReference type="SAM" id="MobiDB-lite"/>
    </source>
</evidence>
<dbReference type="AlphaFoldDB" id="Q5B6P8"/>
<evidence type="ECO:0000256" key="2">
    <source>
        <dbReference type="SAM" id="Phobius"/>
    </source>
</evidence>
<dbReference type="GO" id="GO:0071949">
    <property type="term" value="F:FAD binding"/>
    <property type="evidence" value="ECO:0007669"/>
    <property type="project" value="InterPro"/>
</dbReference>
<dbReference type="KEGG" id="ani:ANIA_03782"/>
<evidence type="ECO:0000313" key="3">
    <source>
        <dbReference type="EMBL" id="CBF75396.1"/>
    </source>
</evidence>
<dbReference type="GO" id="GO:0050151">
    <property type="term" value="F:oleate hydratase activity"/>
    <property type="evidence" value="ECO:0007669"/>
    <property type="project" value="InterPro"/>
</dbReference>
<dbReference type="PANTHER" id="PTHR37417">
    <property type="entry name" value="67 KDA MYOSIN-CROSS-REACTIVE ANTIGEN FAMILY PROTEIN (AFU_ORTHOLOGUE AFUA_5G09970)"/>
    <property type="match status" value="1"/>
</dbReference>
<organism evidence="3 4">
    <name type="scientific">Emericella nidulans (strain FGSC A4 / ATCC 38163 / CBS 112.46 / NRRL 194 / M139)</name>
    <name type="common">Aspergillus nidulans</name>
    <dbReference type="NCBI Taxonomy" id="227321"/>
    <lineage>
        <taxon>Eukaryota</taxon>
        <taxon>Fungi</taxon>
        <taxon>Dikarya</taxon>
        <taxon>Ascomycota</taxon>
        <taxon>Pezizomycotina</taxon>
        <taxon>Eurotiomycetes</taxon>
        <taxon>Eurotiomycetidae</taxon>
        <taxon>Eurotiales</taxon>
        <taxon>Aspergillaceae</taxon>
        <taxon>Aspergillus</taxon>
        <taxon>Aspergillus subgen. Nidulantes</taxon>
    </lineage>
</organism>
<reference evidence="4" key="1">
    <citation type="journal article" date="2005" name="Nature">
        <title>Sequencing of Aspergillus nidulans and comparative analysis with A. fumigatus and A. oryzae.</title>
        <authorList>
            <person name="Galagan J.E."/>
            <person name="Calvo S.E."/>
            <person name="Cuomo C."/>
            <person name="Ma L.J."/>
            <person name="Wortman J.R."/>
            <person name="Batzoglou S."/>
            <person name="Lee S.I."/>
            <person name="Basturkmen M."/>
            <person name="Spevak C.C."/>
            <person name="Clutterbuck J."/>
            <person name="Kapitonov V."/>
            <person name="Jurka J."/>
            <person name="Scazzocchio C."/>
            <person name="Farman M."/>
            <person name="Butler J."/>
            <person name="Purcell S."/>
            <person name="Harris S."/>
            <person name="Braus G.H."/>
            <person name="Draht O."/>
            <person name="Busch S."/>
            <person name="D'Enfert C."/>
            <person name="Bouchier C."/>
            <person name="Goldman G.H."/>
            <person name="Bell-Pedersen D."/>
            <person name="Griffiths-Jones S."/>
            <person name="Doonan J.H."/>
            <person name="Yu J."/>
            <person name="Vienken K."/>
            <person name="Pain A."/>
            <person name="Freitag M."/>
            <person name="Selker E.U."/>
            <person name="Archer D.B."/>
            <person name="Penalva M.A."/>
            <person name="Oakley B.R."/>
            <person name="Momany M."/>
            <person name="Tanaka T."/>
            <person name="Kumagai T."/>
            <person name="Asai K."/>
            <person name="Machida M."/>
            <person name="Nierman W.C."/>
            <person name="Denning D.W."/>
            <person name="Caddick M."/>
            <person name="Hynes M."/>
            <person name="Paoletti M."/>
            <person name="Fischer R."/>
            <person name="Miller B."/>
            <person name="Dyer P."/>
            <person name="Sachs M.S."/>
            <person name="Osmani S.A."/>
            <person name="Birren B.W."/>
        </authorList>
    </citation>
    <scope>NUCLEOTIDE SEQUENCE [LARGE SCALE GENOMIC DNA]</scope>
    <source>
        <strain evidence="4">FGSC A4 / ATCC 38163 / CBS 112.46 / NRRL 194 / M139</strain>
    </source>
</reference>
<proteinExistence type="predicted"/>
<keyword evidence="4" id="KW-1185">Reference proteome</keyword>
<sequence>MASTQENRPSKNQREAWIVGSGTAALASALYLIQLAGIPPQKVHILDAHGSLGQALHNHGDCSSGYDQFAGCLPVPVGEPLRKLLALVPSVQNENWSVIDEIEKANAEFEQVQSGSSTGKEKGGKKNKKKQDRKGHTQFLVQRNGELLTIPTDCLNLNVHHRVSLMKLFYKREISLQRKQISDCLPPSFFDSTFWAIWSAQFGFQPAHSASEFRRTLRQYIQKFHSHGLAMLSCLDITGRYQFEAVFSPIYHFLRSLEVDYRFDARVKDIGTTMREGQTVVDRIDYIADGFELRQPVGVDDIVILTLGSTVSGSTTGTNADPPLREPLQPGEALDANWELWLELEARHPGLGDPYNFCTKQRESMIESFTVTTEDLEVYARLCTLSKSPEGAGPGAGSFIALQESPWRMNVCLPTQPVFSEQPPNVRVFWGFASFPENQGKFVRKPMVACCGAEVMEELLAHLHLDPRHLIKRTMTVPRVMPRMSAILLPRALGDRPAVIPPCISNLGLVGQFCELPHQSCVDMSYSVRTAQRAVADLTGLEADERDERHWCHLSLLFRILFWK</sequence>
<dbReference type="OMA" id="SWNHRIN"/>
<dbReference type="OrthoDB" id="545169at2759"/>
<gene>
    <name evidence="3" type="ORF">ANIA_03782</name>
</gene>
<dbReference type="RefSeq" id="XP_661386.1">
    <property type="nucleotide sequence ID" value="XM_656294.1"/>
</dbReference>
<dbReference type="GO" id="GO:0006631">
    <property type="term" value="P:fatty acid metabolic process"/>
    <property type="evidence" value="ECO:0007669"/>
    <property type="project" value="InterPro"/>
</dbReference>
<dbReference type="eggNOG" id="ENOG502QRWG">
    <property type="taxonomic scope" value="Eukaryota"/>
</dbReference>
<dbReference type="Pfam" id="PF06100">
    <property type="entry name" value="MCRA"/>
    <property type="match status" value="1"/>
</dbReference>
<dbReference type="InterPro" id="IPR036188">
    <property type="entry name" value="FAD/NAD-bd_sf"/>
</dbReference>
<dbReference type="HOGENOM" id="CLU_024043_2_0_1"/>
<keyword evidence="2" id="KW-0812">Transmembrane</keyword>
<dbReference type="InterPro" id="IPR010354">
    <property type="entry name" value="Oleate_hydratase"/>
</dbReference>
<feature type="transmembrane region" description="Helical" evidence="2">
    <location>
        <begin position="16"/>
        <end position="33"/>
    </location>
</feature>
<keyword evidence="2" id="KW-1133">Transmembrane helix</keyword>
<feature type="region of interest" description="Disordered" evidence="1">
    <location>
        <begin position="110"/>
        <end position="136"/>
    </location>
</feature>
<dbReference type="Proteomes" id="UP000000560">
    <property type="component" value="Chromosome II"/>
</dbReference>
<accession>Q5B6P8</accession>